<evidence type="ECO:0000256" key="6">
    <source>
        <dbReference type="ARBA" id="ARBA00023136"/>
    </source>
</evidence>
<dbReference type="PANTHER" id="PTHR43081">
    <property type="entry name" value="ADENYLATE CYCLASE, TERMINAL-DIFFERENTIATION SPECIFIC-RELATED"/>
    <property type="match status" value="1"/>
</dbReference>
<feature type="transmembrane region" description="Helical" evidence="7">
    <location>
        <begin position="44"/>
        <end position="62"/>
    </location>
</feature>
<dbReference type="SMART" id="SM00044">
    <property type="entry name" value="CYCc"/>
    <property type="match status" value="1"/>
</dbReference>
<feature type="transmembrane region" description="Helical" evidence="7">
    <location>
        <begin position="74"/>
        <end position="94"/>
    </location>
</feature>
<dbReference type="GO" id="GO:0035556">
    <property type="term" value="P:intracellular signal transduction"/>
    <property type="evidence" value="ECO:0007669"/>
    <property type="project" value="InterPro"/>
</dbReference>
<dbReference type="GO" id="GO:0004016">
    <property type="term" value="F:adenylate cyclase activity"/>
    <property type="evidence" value="ECO:0007669"/>
    <property type="project" value="UniProtKB-ARBA"/>
</dbReference>
<keyword evidence="5 7" id="KW-1133">Transmembrane helix</keyword>
<sequence>IVLIGEVAEIAHDEFETPVGNVYGVSIIADTIGTLLKSGPLKAAPVWLECLSLFLLMVALAATQAISSPLSRNLVSLGIVSAFLFVTSLLYVQAGLILSISYGLLASILVIILINARYYLAEMGQKALIRDAFGQYLSPKVVADLMRDPDKLSLGGEDREMTAFFSDIAGFSSFSEKMTPTELVNALNEYLTEMCEVIVNYEGTVDKFEGDAIIAFWGAPAVQPDHAALACYASIDMQKSIQLLDKRFAAEGRPRVAVRMGLNTGRMVVGNMGSAQRMDYTIMGDSVNLASRLEGANKAYGSDIMISSMTYDHVRDVVDVRELDTLRVVGKNEPIKVYQLLERKGLTSGPLADMVAQFEKGLALYNARNYQDAKAVFTQCQAQFPDDGPSRVYINRCELFLTTPPAADWDGIFNLTEKG</sequence>
<evidence type="ECO:0000256" key="5">
    <source>
        <dbReference type="ARBA" id="ARBA00022989"/>
    </source>
</evidence>
<dbReference type="Proteomes" id="UP000754644">
    <property type="component" value="Unassembled WGS sequence"/>
</dbReference>
<feature type="non-terminal residue" evidence="9">
    <location>
        <position position="1"/>
    </location>
</feature>
<dbReference type="Pfam" id="PF00211">
    <property type="entry name" value="Guanylate_cyc"/>
    <property type="match status" value="1"/>
</dbReference>
<keyword evidence="4 7" id="KW-0812">Transmembrane</keyword>
<feature type="domain" description="Guanylate cyclase" evidence="8">
    <location>
        <begin position="162"/>
        <end position="294"/>
    </location>
</feature>
<name>A0A972W086_9GAMM</name>
<dbReference type="GO" id="GO:0030313">
    <property type="term" value="C:cell envelope"/>
    <property type="evidence" value="ECO:0007669"/>
    <property type="project" value="UniProtKB-SubCell"/>
</dbReference>
<dbReference type="InterPro" id="IPR001054">
    <property type="entry name" value="A/G_cyclase"/>
</dbReference>
<dbReference type="GO" id="GO:0006171">
    <property type="term" value="P:cAMP biosynthetic process"/>
    <property type="evidence" value="ECO:0007669"/>
    <property type="project" value="TreeGrafter"/>
</dbReference>
<evidence type="ECO:0000259" key="8">
    <source>
        <dbReference type="PROSITE" id="PS50125"/>
    </source>
</evidence>
<evidence type="ECO:0000256" key="7">
    <source>
        <dbReference type="SAM" id="Phobius"/>
    </source>
</evidence>
<evidence type="ECO:0000256" key="4">
    <source>
        <dbReference type="ARBA" id="ARBA00022692"/>
    </source>
</evidence>
<dbReference type="CDD" id="cd07302">
    <property type="entry name" value="CHD"/>
    <property type="match status" value="1"/>
</dbReference>
<proteinExistence type="inferred from homology"/>
<dbReference type="AlphaFoldDB" id="A0A972W086"/>
<accession>A0A972W086</accession>
<keyword evidence="3" id="KW-1003">Cell membrane</keyword>
<dbReference type="InterPro" id="IPR050697">
    <property type="entry name" value="Adenylyl/Guanylyl_Cyclase_3/4"/>
</dbReference>
<evidence type="ECO:0000256" key="3">
    <source>
        <dbReference type="ARBA" id="ARBA00022475"/>
    </source>
</evidence>
<dbReference type="SUPFAM" id="SSF55073">
    <property type="entry name" value="Nucleotide cyclase"/>
    <property type="match status" value="1"/>
</dbReference>
<dbReference type="PROSITE" id="PS50125">
    <property type="entry name" value="GUANYLATE_CYCLASE_2"/>
    <property type="match status" value="1"/>
</dbReference>
<evidence type="ECO:0000313" key="10">
    <source>
        <dbReference type="Proteomes" id="UP000754644"/>
    </source>
</evidence>
<comment type="similarity">
    <text evidence="2">Belongs to the adenylyl cyclase class-3 family.</text>
</comment>
<reference evidence="9" key="1">
    <citation type="submission" date="2020-05" db="EMBL/GenBank/DDBJ databases">
        <title>Sulfur intermediates as new biogeochemical hubs in an aquatic model microbial ecosystem.</title>
        <authorList>
            <person name="Vigneron A."/>
        </authorList>
    </citation>
    <scope>NUCLEOTIDE SEQUENCE</scope>
    <source>
        <strain evidence="9">Bin.250</strain>
    </source>
</reference>
<evidence type="ECO:0000313" key="9">
    <source>
        <dbReference type="EMBL" id="NQV66746.1"/>
    </source>
</evidence>
<protein>
    <submittedName>
        <fullName evidence="9">CHASE2 domain-containing protein</fullName>
    </submittedName>
</protein>
<comment type="subcellular location">
    <subcellularLocation>
        <location evidence="1">Cell envelope</location>
    </subcellularLocation>
</comment>
<evidence type="ECO:0000256" key="1">
    <source>
        <dbReference type="ARBA" id="ARBA00004196"/>
    </source>
</evidence>
<dbReference type="PANTHER" id="PTHR43081:SF1">
    <property type="entry name" value="ADENYLATE CYCLASE, TERMINAL-DIFFERENTIATION SPECIFIC"/>
    <property type="match status" value="1"/>
</dbReference>
<dbReference type="Pfam" id="PF05226">
    <property type="entry name" value="CHASE2"/>
    <property type="match status" value="1"/>
</dbReference>
<dbReference type="EMBL" id="JABMOJ010000574">
    <property type="protein sequence ID" value="NQV66746.1"/>
    <property type="molecule type" value="Genomic_DNA"/>
</dbReference>
<organism evidence="9 10">
    <name type="scientific">SAR86 cluster bacterium</name>
    <dbReference type="NCBI Taxonomy" id="2030880"/>
    <lineage>
        <taxon>Bacteria</taxon>
        <taxon>Pseudomonadati</taxon>
        <taxon>Pseudomonadota</taxon>
        <taxon>Gammaproteobacteria</taxon>
        <taxon>SAR86 cluster</taxon>
    </lineage>
</organism>
<feature type="transmembrane region" description="Helical" evidence="7">
    <location>
        <begin position="100"/>
        <end position="120"/>
    </location>
</feature>
<evidence type="ECO:0000256" key="2">
    <source>
        <dbReference type="ARBA" id="ARBA00005381"/>
    </source>
</evidence>
<dbReference type="FunFam" id="3.30.70.1230:FF:000016">
    <property type="entry name" value="Adenylate/guanylate cyclase domain-containing protein"/>
    <property type="match status" value="1"/>
</dbReference>
<dbReference type="Gene3D" id="3.30.70.1230">
    <property type="entry name" value="Nucleotide cyclase"/>
    <property type="match status" value="1"/>
</dbReference>
<keyword evidence="6 7" id="KW-0472">Membrane</keyword>
<gene>
    <name evidence="9" type="ORF">HQ497_15410</name>
</gene>
<dbReference type="InterPro" id="IPR029787">
    <property type="entry name" value="Nucleotide_cyclase"/>
</dbReference>
<comment type="caution">
    <text evidence="9">The sequence shown here is derived from an EMBL/GenBank/DDBJ whole genome shotgun (WGS) entry which is preliminary data.</text>
</comment>
<dbReference type="InterPro" id="IPR007890">
    <property type="entry name" value="CHASE2"/>
</dbReference>